<gene>
    <name evidence="2" type="ORF">OESDEN_15990</name>
</gene>
<keyword evidence="3" id="KW-1185">Reference proteome</keyword>
<dbReference type="AlphaFoldDB" id="A0A0B1SH92"/>
<proteinExistence type="predicted"/>
<name>A0A0B1SH92_OESDE</name>
<accession>A0A0B1SH92</accession>
<protein>
    <submittedName>
        <fullName evidence="2">Uncharacterized protein</fullName>
    </submittedName>
</protein>
<dbReference type="Proteomes" id="UP000053660">
    <property type="component" value="Unassembled WGS sequence"/>
</dbReference>
<evidence type="ECO:0000256" key="1">
    <source>
        <dbReference type="SAM" id="MobiDB-lite"/>
    </source>
</evidence>
<feature type="non-terminal residue" evidence="2">
    <location>
        <position position="1"/>
    </location>
</feature>
<reference evidence="2 3" key="1">
    <citation type="submission" date="2014-03" db="EMBL/GenBank/DDBJ databases">
        <title>Draft genome of the hookworm Oesophagostomum dentatum.</title>
        <authorList>
            <person name="Mitreva M."/>
        </authorList>
    </citation>
    <scope>NUCLEOTIDE SEQUENCE [LARGE SCALE GENOMIC DNA]</scope>
    <source>
        <strain evidence="2 3">OD-Hann</strain>
    </source>
</reference>
<sequence>VEKFFRTLSNSVFRNLAEIPKNAVSDWCFASGIAGSALVEKDKDPLLPENRKSANGPSAPYENGEQRGWPWVDPEEPSTML</sequence>
<feature type="compositionally biased region" description="Basic and acidic residues" evidence="1">
    <location>
        <begin position="42"/>
        <end position="52"/>
    </location>
</feature>
<evidence type="ECO:0000313" key="2">
    <source>
        <dbReference type="EMBL" id="KHJ84299.1"/>
    </source>
</evidence>
<evidence type="ECO:0000313" key="3">
    <source>
        <dbReference type="Proteomes" id="UP000053660"/>
    </source>
</evidence>
<feature type="region of interest" description="Disordered" evidence="1">
    <location>
        <begin position="42"/>
        <end position="81"/>
    </location>
</feature>
<dbReference type="EMBL" id="KN569223">
    <property type="protein sequence ID" value="KHJ84299.1"/>
    <property type="molecule type" value="Genomic_DNA"/>
</dbReference>
<organism evidence="2 3">
    <name type="scientific">Oesophagostomum dentatum</name>
    <name type="common">Nodular worm</name>
    <dbReference type="NCBI Taxonomy" id="61180"/>
    <lineage>
        <taxon>Eukaryota</taxon>
        <taxon>Metazoa</taxon>
        <taxon>Ecdysozoa</taxon>
        <taxon>Nematoda</taxon>
        <taxon>Chromadorea</taxon>
        <taxon>Rhabditida</taxon>
        <taxon>Rhabditina</taxon>
        <taxon>Rhabditomorpha</taxon>
        <taxon>Strongyloidea</taxon>
        <taxon>Strongylidae</taxon>
        <taxon>Oesophagostomum</taxon>
    </lineage>
</organism>